<evidence type="ECO:0000256" key="1">
    <source>
        <dbReference type="ARBA" id="ARBA00022737"/>
    </source>
</evidence>
<dbReference type="SUPFAM" id="SSF81901">
    <property type="entry name" value="HCP-like"/>
    <property type="match status" value="2"/>
</dbReference>
<dbReference type="OMA" id="YENYICA"/>
<dbReference type="Gene3D" id="1.25.40.10">
    <property type="entry name" value="Tetratricopeptide repeat domain"/>
    <property type="match status" value="2"/>
</dbReference>
<dbReference type="HOGENOM" id="CLU_000288_126_3_1"/>
<dbReference type="PANTHER" id="PTHR46430">
    <property type="entry name" value="PROTEIN SKT5-RELATED"/>
    <property type="match status" value="1"/>
</dbReference>
<dbReference type="Proteomes" id="UP000011185">
    <property type="component" value="Unassembled WGS sequence"/>
</dbReference>
<dbReference type="STRING" id="72359.L7JY61"/>
<accession>L7JY61</accession>
<evidence type="ECO:0000313" key="3">
    <source>
        <dbReference type="Proteomes" id="UP000011185"/>
    </source>
</evidence>
<gene>
    <name evidence="2" type="ORF">THOM_0687</name>
</gene>
<dbReference type="EMBL" id="JH993854">
    <property type="protein sequence ID" value="ELQ76374.1"/>
    <property type="molecule type" value="Genomic_DNA"/>
</dbReference>
<keyword evidence="3" id="KW-1185">Reference proteome</keyword>
<dbReference type="InterPro" id="IPR011990">
    <property type="entry name" value="TPR-like_helical_dom_sf"/>
</dbReference>
<dbReference type="InParanoid" id="L7JY61"/>
<reference evidence="2 3" key="1">
    <citation type="journal article" date="2012" name="PLoS Pathog.">
        <title>The genome of the obligate intracellular parasite Trachipleistophora hominis: new insights into microsporidian genome dynamics and reductive evolution.</title>
        <authorList>
            <person name="Heinz E."/>
            <person name="Williams T.A."/>
            <person name="Nakjang S."/>
            <person name="Noel C.J."/>
            <person name="Swan D.C."/>
            <person name="Goldberg A.V."/>
            <person name="Harris S.R."/>
            <person name="Weinmaier T."/>
            <person name="Markert S."/>
            <person name="Becher D."/>
            <person name="Bernhardt J."/>
            <person name="Dagan T."/>
            <person name="Hacker C."/>
            <person name="Lucocq J.M."/>
            <person name="Schweder T."/>
            <person name="Rattei T."/>
            <person name="Hall N."/>
            <person name="Hirt R.P."/>
            <person name="Embley T.M."/>
        </authorList>
    </citation>
    <scope>NUCLEOTIDE SEQUENCE [LARGE SCALE GENOMIC DNA]</scope>
</reference>
<proteinExistence type="predicted"/>
<sequence length="389" mass="44509">MEKQISSLVVKKNLTDYERAFKSNNMMAKLKFIYKILRKIEDNRENLCHVMGISDPALTAGKNSKKSEPNEMEKACLEVLKSVLKGYAKNNTPEKELGLAYAYMGIAYEIGAFGLEINYKKAYENYICALKKNHGMGAFRLAVLFEKGVHARRSLTKAFAYYRCAAKMGLSEGMHAYGMILYYSEDEDVRDCRTGFHYIKLAMVNASSEYPHPYFDLGRIYETGNTTLEIHKDLQYAYKTYVRGASLGCPNCCYRLGRSYEFGELNRSKSWKEALWWYKKAADLGQVDAQMALSTFYITGIDRVLDVNYEEAYQWTLKAAVGGHAGAAYSLGGYIEKGIGIRKDPAHALWWYSISGLFGNKNAKYKIEQLSNDVYMNTTRKKRWWFLPC</sequence>
<evidence type="ECO:0000313" key="2">
    <source>
        <dbReference type="EMBL" id="ELQ76374.1"/>
    </source>
</evidence>
<dbReference type="InterPro" id="IPR051726">
    <property type="entry name" value="Chitin_Synth_Reg"/>
</dbReference>
<dbReference type="SMART" id="SM00671">
    <property type="entry name" value="SEL1"/>
    <property type="match status" value="7"/>
</dbReference>
<dbReference type="VEuPathDB" id="MicrosporidiaDB:THOM_0687"/>
<organism evidence="2 3">
    <name type="scientific">Trachipleistophora hominis</name>
    <name type="common">Microsporidian parasite</name>
    <dbReference type="NCBI Taxonomy" id="72359"/>
    <lineage>
        <taxon>Eukaryota</taxon>
        <taxon>Fungi</taxon>
        <taxon>Fungi incertae sedis</taxon>
        <taxon>Microsporidia</taxon>
        <taxon>Pleistophoridae</taxon>
        <taxon>Trachipleistophora</taxon>
    </lineage>
</organism>
<name>L7JY61_TRAHO</name>
<dbReference type="AlphaFoldDB" id="L7JY61"/>
<dbReference type="Pfam" id="PF08238">
    <property type="entry name" value="Sel1"/>
    <property type="match status" value="6"/>
</dbReference>
<keyword evidence="1" id="KW-0677">Repeat</keyword>
<dbReference type="InterPro" id="IPR006597">
    <property type="entry name" value="Sel1-like"/>
</dbReference>
<protein>
    <submittedName>
        <fullName evidence="2">Extracellular protein SEL-1</fullName>
    </submittedName>
</protein>
<dbReference type="OrthoDB" id="272077at2759"/>